<proteinExistence type="predicted"/>
<gene>
    <name evidence="1" type="ORF">SAMN05216410_0596</name>
</gene>
<dbReference type="Gene3D" id="6.10.250.660">
    <property type="match status" value="2"/>
</dbReference>
<evidence type="ECO:0000313" key="1">
    <source>
        <dbReference type="EMBL" id="SDB87318.1"/>
    </source>
</evidence>
<dbReference type="OrthoDB" id="9815492at2"/>
<dbReference type="RefSeq" id="WP_139185738.1">
    <property type="nucleotide sequence ID" value="NZ_FMYH01000001.1"/>
</dbReference>
<dbReference type="EMBL" id="FMYH01000001">
    <property type="protein sequence ID" value="SDB87318.1"/>
    <property type="molecule type" value="Genomic_DNA"/>
</dbReference>
<organism evidence="1 2">
    <name type="scientific">Sanguibacter gelidistatuariae</name>
    <dbReference type="NCBI Taxonomy" id="1814289"/>
    <lineage>
        <taxon>Bacteria</taxon>
        <taxon>Bacillati</taxon>
        <taxon>Actinomycetota</taxon>
        <taxon>Actinomycetes</taxon>
        <taxon>Micrococcales</taxon>
        <taxon>Sanguibacteraceae</taxon>
        <taxon>Sanguibacter</taxon>
    </lineage>
</organism>
<keyword evidence="2" id="KW-1185">Reference proteome</keyword>
<evidence type="ECO:0000313" key="2">
    <source>
        <dbReference type="Proteomes" id="UP000199039"/>
    </source>
</evidence>
<protein>
    <submittedName>
        <fullName evidence="1">DivIVA domain-containing protein</fullName>
    </submittedName>
</protein>
<name>A0A1G6GZJ2_9MICO</name>
<sequence>MLRADEILKKQFPATKFREGYEASAVDDFLDTVTETLRRYESGTGRAPDSLTADQVTVQKFAATKFRAGYGVDAVDDFLDEITATLRGWESGAAGAPVPAEPGVSLDALVTELQRSMVLSGAQRSLPVLVEMPDGRRLAVHDVVVVDGHAVVRVG</sequence>
<dbReference type="InterPro" id="IPR019933">
    <property type="entry name" value="DivIVA_domain"/>
</dbReference>
<accession>A0A1G6GZJ2</accession>
<dbReference type="NCBIfam" id="TIGR03544">
    <property type="entry name" value="DivI1A_domain"/>
    <property type="match status" value="2"/>
</dbReference>
<dbReference type="STRING" id="1814289.SAMN05216410_0596"/>
<reference evidence="1 2" key="1">
    <citation type="submission" date="2016-09" db="EMBL/GenBank/DDBJ databases">
        <authorList>
            <person name="Capua I."/>
            <person name="De Benedictis P."/>
            <person name="Joannis T."/>
            <person name="Lombin L.H."/>
            <person name="Cattoli G."/>
        </authorList>
    </citation>
    <scope>NUCLEOTIDE SEQUENCE [LARGE SCALE GENOMIC DNA]</scope>
    <source>
        <strain evidence="1 2">ISLP-3</strain>
    </source>
</reference>
<dbReference type="AlphaFoldDB" id="A0A1G6GZJ2"/>
<dbReference type="Proteomes" id="UP000199039">
    <property type="component" value="Unassembled WGS sequence"/>
</dbReference>